<evidence type="ECO:0000313" key="2">
    <source>
        <dbReference type="EMBL" id="KQH87157.1"/>
    </source>
</evidence>
<proteinExistence type="predicted"/>
<organism evidence="2 3">
    <name type="scientific">Vibrio furnissii</name>
    <dbReference type="NCBI Taxonomy" id="29494"/>
    <lineage>
        <taxon>Bacteria</taxon>
        <taxon>Pseudomonadati</taxon>
        <taxon>Pseudomonadota</taxon>
        <taxon>Gammaproteobacteria</taxon>
        <taxon>Vibrionales</taxon>
        <taxon>Vibrionaceae</taxon>
        <taxon>Vibrio</taxon>
    </lineage>
</organism>
<feature type="transmembrane region" description="Helical" evidence="1">
    <location>
        <begin position="177"/>
        <end position="197"/>
    </location>
</feature>
<feature type="transmembrane region" description="Helical" evidence="1">
    <location>
        <begin position="7"/>
        <end position="29"/>
    </location>
</feature>
<dbReference type="OrthoDB" id="6101949at2"/>
<protein>
    <submittedName>
        <fullName evidence="2">Uncharacterized protein</fullName>
    </submittedName>
</protein>
<comment type="caution">
    <text evidence="2">The sequence shown here is derived from an EMBL/GenBank/DDBJ whole genome shotgun (WGS) entry which is preliminary data.</text>
</comment>
<dbReference type="InParanoid" id="A0A0Q2R4U6"/>
<keyword evidence="1" id="KW-0812">Transmembrane</keyword>
<keyword evidence="1" id="KW-1133">Transmembrane helix</keyword>
<evidence type="ECO:0000313" key="3">
    <source>
        <dbReference type="Proteomes" id="UP000051221"/>
    </source>
</evidence>
<keyword evidence="3" id="KW-1185">Reference proteome</keyword>
<feature type="transmembrane region" description="Helical" evidence="1">
    <location>
        <begin position="147"/>
        <end position="170"/>
    </location>
</feature>
<name>A0A0Q2R4U6_VIBFU</name>
<evidence type="ECO:0000256" key="1">
    <source>
        <dbReference type="SAM" id="Phobius"/>
    </source>
</evidence>
<dbReference type="Proteomes" id="UP000051221">
    <property type="component" value="Unassembled WGS sequence"/>
</dbReference>
<dbReference type="EMBL" id="LKHS01000004">
    <property type="protein sequence ID" value="KQH87157.1"/>
    <property type="molecule type" value="Genomic_DNA"/>
</dbReference>
<dbReference type="RefSeq" id="WP_014257737.1">
    <property type="nucleotide sequence ID" value="NZ_CP046796.1"/>
</dbReference>
<reference evidence="2 3" key="1">
    <citation type="submission" date="2015-08" db="EMBL/GenBank/DDBJ databases">
        <title>Antibacterial properties of a collection of Vibrionaceae strains.</title>
        <authorList>
            <person name="Giubergia S."/>
        </authorList>
    </citation>
    <scope>NUCLEOTIDE SEQUENCE [LARGE SCALE GENOMIC DNA]</scope>
    <source>
        <strain evidence="2 3">S0821</strain>
    </source>
</reference>
<gene>
    <name evidence="2" type="ORF">AMR76_05405</name>
</gene>
<accession>A0A0Q2R4U6</accession>
<keyword evidence="1" id="KW-0472">Membrane</keyword>
<dbReference type="AlphaFoldDB" id="A0A0Q2R4U6"/>
<dbReference type="OMA" id="LMNYMKF"/>
<sequence>MRAFFEVHLRLVITVWVILLSVLSLLYLMNYMKFDSLMSHVVSSKLEVISSSLANSVERVERLGIPYQSAKNLKQQIDQARIREPNVVAVALIDQHGQPLVQSYADNSPVQTLPEDVVRRALKSSEPRWTLSDDSELYSGLQIYDSFGTFAGSIVIVYDKSALFGVYALVRLHLLEATVVIFLLASLLVFFIIRLGFGDVTNVIKLIHGYSTGDQQRLDHIPQGQMTQSLAEQIKQSEKMKSLVSEELEKLQDLTVSQPSTQNTEVRS</sequence>